<dbReference type="GO" id="GO:0006559">
    <property type="term" value="P:L-phenylalanine catabolic process"/>
    <property type="evidence" value="ECO:0007669"/>
    <property type="project" value="UniProtKB-UniPathway"/>
</dbReference>
<keyword evidence="8 22" id="KW-0032">Aminotransferase</keyword>
<feature type="compositionally biased region" description="Basic residues" evidence="20">
    <location>
        <begin position="799"/>
        <end position="813"/>
    </location>
</feature>
<evidence type="ECO:0000256" key="9">
    <source>
        <dbReference type="ARBA" id="ARBA00022634"/>
    </source>
</evidence>
<dbReference type="GO" id="GO:0003677">
    <property type="term" value="F:DNA binding"/>
    <property type="evidence" value="ECO:0007669"/>
    <property type="project" value="InterPro"/>
</dbReference>
<dbReference type="Gene3D" id="3.90.1150.10">
    <property type="entry name" value="Aspartate Aminotransferase, domain 1"/>
    <property type="match status" value="1"/>
</dbReference>
<dbReference type="UniPathway" id="UPA00139">
    <property type="reaction ID" value="UER00338"/>
</dbReference>
<dbReference type="Pfam" id="PF00155">
    <property type="entry name" value="Aminotran_1_2"/>
    <property type="match status" value="1"/>
</dbReference>
<keyword evidence="10" id="KW-0808">Transferase</keyword>
<dbReference type="InterPro" id="IPR028207">
    <property type="entry name" value="DNA_pol_B_palm_palm"/>
</dbReference>
<dbReference type="InterPro" id="IPR002054">
    <property type="entry name" value="DNA-dir_DNA_pol_X"/>
</dbReference>
<comment type="subunit">
    <text evidence="4">Homodimer.</text>
</comment>
<reference evidence="22 23" key="1">
    <citation type="journal article" date="2015" name="Parasit. Vectors">
        <title>Draft genome of the scabies mite.</title>
        <authorList>
            <person name="Rider S.D.Jr."/>
            <person name="Morgan M.S."/>
            <person name="Arlian L.G."/>
        </authorList>
    </citation>
    <scope>NUCLEOTIDE SEQUENCE [LARGE SCALE GENOMIC DNA]</scope>
    <source>
        <strain evidence="22">Arlian Lab</strain>
    </source>
</reference>
<evidence type="ECO:0000256" key="16">
    <source>
        <dbReference type="ARBA" id="ARBA00023232"/>
    </source>
</evidence>
<dbReference type="InterPro" id="IPR005957">
    <property type="entry name" value="Tyrosine_aminoTrfase"/>
</dbReference>
<dbReference type="GO" id="GO:0003887">
    <property type="term" value="F:DNA-directed DNA polymerase activity"/>
    <property type="evidence" value="ECO:0007669"/>
    <property type="project" value="UniProtKB-KW"/>
</dbReference>
<keyword evidence="13" id="KW-0663">Pyridoxal phosphate</keyword>
<accession>A0A132AEK2</accession>
<comment type="similarity">
    <text evidence="3">Belongs to the class-I pyridoxal-phosphate-dependent aminotransferase family.</text>
</comment>
<evidence type="ECO:0000313" key="22">
    <source>
        <dbReference type="EMBL" id="KPM09357.1"/>
    </source>
</evidence>
<sequence>MSDNPNQDICDILIKIGEHERDVSGIIYKYHAYRKAAKALEQYDKRVESGAEAQKLSGIGPKIAQKIDEFLATGDISLNKSETDESSKNEKAAKTIDSPRKRPSNAKDKVKNNKLKKENESKKDSKPKTPAKSFEHNDEIILNNYETLMLTKIDAINLKINGVEKIGDLRNDTDIFLNESQKLCLEHFDDLFKKIPINEIRSFEKILDGSVKKMTEISFEICGDYRRRLTESNQIDVLLVDMLAKSDSNDFKEHCRKIKKLLIKTLSSDGLEIKKIAKETSYNQIQCLIKIAKRYRRVNFYIASRDQRICLLFHLTGSIEFVEKIQNISLKNGFLLSLHSLRRIGQTLSEYFETKQKDWSIKASPKALATINPIRRIVETMNLQPNKEKSFIPLSIGNNLASDPTLCENFRPCNEIIESLLETIKSSKFHGYQPASGKEESRHAVAEYCQAYGMNVNFKDIILTSGCSHALDMAMSVLAVPGCNMLVPRPGFPLYKTLSAQLEIEIRYYDLMPEQNWQIDLEDLESKIDLNTSAIIYNNPSNPCGSVFPDHHIRKFLEIAERYCLPIIADEIYENIVFSGHKFHAIASLTEEVPILHCSGTTKKFLIPGWRLGWIAINDQKDRFGQEIRTALNSLSQRIIGPNALIQGALINILTKTPERFFNETIECLQVRLALIRFSLSDSFFCILQQRNAHLAYNHLKMIKGLTPIRPAGAFYLMVRIEMEFFPMFHNDLHLVETLVAEESVFCLPGACFEYPGYVRLVLSLETETLQEALNRIENFCRKYFTHVDETVYDLHPHHNDHHKHTHHHHHSHHSSDHHQRRHNHSSNHHRNVHTHDRHHKHHGQRQHHNE</sequence>
<dbReference type="GO" id="GO:0030170">
    <property type="term" value="F:pyridoxal phosphate binding"/>
    <property type="evidence" value="ECO:0007669"/>
    <property type="project" value="InterPro"/>
</dbReference>
<comment type="caution">
    <text evidence="22">The sequence shown here is derived from an EMBL/GenBank/DDBJ whole genome shotgun (WGS) entry which is preliminary data.</text>
</comment>
<dbReference type="InterPro" id="IPR005958">
    <property type="entry name" value="TyrNic_aminoTrfase"/>
</dbReference>
<evidence type="ECO:0000256" key="18">
    <source>
        <dbReference type="ARBA" id="ARBA00047798"/>
    </source>
</evidence>
<evidence type="ECO:0000256" key="20">
    <source>
        <dbReference type="SAM" id="MobiDB-lite"/>
    </source>
</evidence>
<comment type="pathway">
    <text evidence="2">Amino-acid degradation; L-phenylalanine degradation; acetoacetate and fumarate from L-phenylalanine: step 2/6.</text>
</comment>
<dbReference type="EC" id="2.7.7.7" evidence="5"/>
<dbReference type="PROSITE" id="PS00105">
    <property type="entry name" value="AA_TRANSFER_CLASS_1"/>
    <property type="match status" value="1"/>
</dbReference>
<evidence type="ECO:0000256" key="6">
    <source>
        <dbReference type="ARBA" id="ARBA00012749"/>
    </source>
</evidence>
<dbReference type="Proteomes" id="UP000616769">
    <property type="component" value="Unassembled WGS sequence"/>
</dbReference>
<keyword evidence="14" id="KW-0548">Nucleotidyltransferase</keyword>
<evidence type="ECO:0000256" key="10">
    <source>
        <dbReference type="ARBA" id="ARBA00022679"/>
    </source>
</evidence>
<dbReference type="CDD" id="cd00609">
    <property type="entry name" value="AAT_like"/>
    <property type="match status" value="1"/>
</dbReference>
<keyword evidence="15" id="KW-0234">DNA repair</keyword>
<dbReference type="SUPFAM" id="SSF81301">
    <property type="entry name" value="Nucleotidyltransferase"/>
    <property type="match status" value="1"/>
</dbReference>
<evidence type="ECO:0000256" key="13">
    <source>
        <dbReference type="ARBA" id="ARBA00022898"/>
    </source>
</evidence>
<keyword evidence="11" id="KW-0227">DNA damage</keyword>
<dbReference type="PRINTS" id="PR00870">
    <property type="entry name" value="DNAPOLXBETA"/>
</dbReference>
<comment type="catalytic activity">
    <reaction evidence="18">
        <text>L-tyrosine + 2-oxoglutarate = 3-(4-hydroxyphenyl)pyruvate + L-glutamate</text>
        <dbReference type="Rhea" id="RHEA:15093"/>
        <dbReference type="ChEBI" id="CHEBI:16810"/>
        <dbReference type="ChEBI" id="CHEBI:29985"/>
        <dbReference type="ChEBI" id="CHEBI:36242"/>
        <dbReference type="ChEBI" id="CHEBI:58315"/>
        <dbReference type="EC" id="2.6.1.5"/>
    </reaction>
</comment>
<name>A0A132AEK2_SARSC</name>
<gene>
    <name evidence="22" type="ORF">QR98_0078910</name>
</gene>
<dbReference type="InterPro" id="IPR043519">
    <property type="entry name" value="NT_sf"/>
</dbReference>
<dbReference type="GO" id="GO:0006572">
    <property type="term" value="P:L-tyrosine catabolic process"/>
    <property type="evidence" value="ECO:0007669"/>
    <property type="project" value="UniProtKB-KW"/>
</dbReference>
<keyword evidence="14" id="KW-0239">DNA-directed DNA polymerase</keyword>
<evidence type="ECO:0000256" key="14">
    <source>
        <dbReference type="ARBA" id="ARBA00022932"/>
    </source>
</evidence>
<evidence type="ECO:0000256" key="4">
    <source>
        <dbReference type="ARBA" id="ARBA00011738"/>
    </source>
</evidence>
<dbReference type="Pfam" id="PF14716">
    <property type="entry name" value="HHH_8"/>
    <property type="match status" value="1"/>
</dbReference>
<dbReference type="OrthoDB" id="7042322at2759"/>
<dbReference type="InterPro" id="IPR010996">
    <property type="entry name" value="HHH_MUS81"/>
</dbReference>
<comment type="catalytic activity">
    <reaction evidence="19">
        <text>DNA(n) + a 2'-deoxyribonucleoside 5'-triphosphate = DNA(n+1) + diphosphate</text>
        <dbReference type="Rhea" id="RHEA:22508"/>
        <dbReference type="Rhea" id="RHEA-COMP:17339"/>
        <dbReference type="Rhea" id="RHEA-COMP:17340"/>
        <dbReference type="ChEBI" id="CHEBI:33019"/>
        <dbReference type="ChEBI" id="CHEBI:61560"/>
        <dbReference type="ChEBI" id="CHEBI:173112"/>
        <dbReference type="EC" id="2.7.7.7"/>
    </reaction>
</comment>
<dbReference type="Gene3D" id="3.30.460.10">
    <property type="entry name" value="Beta Polymerase, domain 2"/>
    <property type="match status" value="1"/>
</dbReference>
<dbReference type="InterPro" id="IPR015421">
    <property type="entry name" value="PyrdxlP-dep_Trfase_major"/>
</dbReference>
<evidence type="ECO:0000256" key="8">
    <source>
        <dbReference type="ARBA" id="ARBA00022576"/>
    </source>
</evidence>
<dbReference type="NCBIfam" id="TIGR01264">
    <property type="entry name" value="tyr_amTase_E"/>
    <property type="match status" value="1"/>
</dbReference>
<dbReference type="PANTHER" id="PTHR45744">
    <property type="entry name" value="TYROSINE AMINOTRANSFERASE"/>
    <property type="match status" value="1"/>
</dbReference>
<evidence type="ECO:0000256" key="5">
    <source>
        <dbReference type="ARBA" id="ARBA00012417"/>
    </source>
</evidence>
<dbReference type="GO" id="GO:0006281">
    <property type="term" value="P:DNA repair"/>
    <property type="evidence" value="ECO:0007669"/>
    <property type="project" value="UniProtKB-KW"/>
</dbReference>
<dbReference type="GO" id="GO:0004838">
    <property type="term" value="F:L-tyrosine-2-oxoglutarate transaminase activity"/>
    <property type="evidence" value="ECO:0007669"/>
    <property type="project" value="InterPro"/>
</dbReference>
<organism evidence="22 23">
    <name type="scientific">Sarcoptes scabiei</name>
    <name type="common">Itch mite</name>
    <name type="synonym">Acarus scabiei</name>
    <dbReference type="NCBI Taxonomy" id="52283"/>
    <lineage>
        <taxon>Eukaryota</taxon>
        <taxon>Metazoa</taxon>
        <taxon>Ecdysozoa</taxon>
        <taxon>Arthropoda</taxon>
        <taxon>Chelicerata</taxon>
        <taxon>Arachnida</taxon>
        <taxon>Acari</taxon>
        <taxon>Acariformes</taxon>
        <taxon>Sarcoptiformes</taxon>
        <taxon>Astigmata</taxon>
        <taxon>Psoroptidia</taxon>
        <taxon>Sarcoptoidea</taxon>
        <taxon>Sarcoptidae</taxon>
        <taxon>Sarcoptinae</taxon>
        <taxon>Sarcoptes</taxon>
    </lineage>
</organism>
<dbReference type="NCBIfam" id="TIGR01265">
    <property type="entry name" value="tyr_nico_aTase"/>
    <property type="match status" value="1"/>
</dbReference>
<dbReference type="InterPro" id="IPR027421">
    <property type="entry name" value="DNA_pol_lamdba_lyase_dom_sf"/>
</dbReference>
<protein>
    <recommendedName>
        <fullName evidence="7">Tyrosine aminotransferase</fullName>
        <ecNumber evidence="6">2.6.1.5</ecNumber>
        <ecNumber evidence="5">2.7.7.7</ecNumber>
    </recommendedName>
    <alternativeName>
        <fullName evidence="17">L-tyrosine:2-oxoglutarate aminotransferase</fullName>
    </alternativeName>
</protein>
<dbReference type="InterPro" id="IPR015424">
    <property type="entry name" value="PyrdxlP-dep_Trfase"/>
</dbReference>
<proteinExistence type="inferred from homology"/>
<dbReference type="SUPFAM" id="SSF53383">
    <property type="entry name" value="PLP-dependent transferases"/>
    <property type="match status" value="1"/>
</dbReference>
<dbReference type="InterPro" id="IPR002008">
    <property type="entry name" value="DNA_pol_X_beta-like"/>
</dbReference>
<dbReference type="SMART" id="SM00483">
    <property type="entry name" value="POLXc"/>
    <property type="match status" value="1"/>
</dbReference>
<evidence type="ECO:0000256" key="12">
    <source>
        <dbReference type="ARBA" id="ARBA00022878"/>
    </source>
</evidence>
<evidence type="ECO:0000256" key="19">
    <source>
        <dbReference type="ARBA" id="ARBA00049244"/>
    </source>
</evidence>
<keyword evidence="12" id="KW-0828">Tyrosine catabolism</keyword>
<evidence type="ECO:0000259" key="21">
    <source>
        <dbReference type="SMART" id="SM00483"/>
    </source>
</evidence>
<evidence type="ECO:0000256" key="17">
    <source>
        <dbReference type="ARBA" id="ARBA00031696"/>
    </source>
</evidence>
<dbReference type="Gene3D" id="1.10.150.110">
    <property type="entry name" value="DNA polymerase beta, N-terminal domain-like"/>
    <property type="match status" value="1"/>
</dbReference>
<evidence type="ECO:0000256" key="1">
    <source>
        <dbReference type="ARBA" id="ARBA00001933"/>
    </source>
</evidence>
<evidence type="ECO:0000256" key="15">
    <source>
        <dbReference type="ARBA" id="ARBA00023204"/>
    </source>
</evidence>
<dbReference type="InterPro" id="IPR004838">
    <property type="entry name" value="NHTrfase_class1_PyrdxlP-BS"/>
</dbReference>
<dbReference type="SUPFAM" id="SSF47802">
    <property type="entry name" value="DNA polymerase beta, N-terminal domain-like"/>
    <property type="match status" value="1"/>
</dbReference>
<dbReference type="EMBL" id="JXLN01013426">
    <property type="protein sequence ID" value="KPM09357.1"/>
    <property type="molecule type" value="Genomic_DNA"/>
</dbReference>
<feature type="region of interest" description="Disordered" evidence="20">
    <location>
        <begin position="80"/>
        <end position="133"/>
    </location>
</feature>
<feature type="region of interest" description="Disordered" evidence="20">
    <location>
        <begin position="796"/>
        <end position="851"/>
    </location>
</feature>
<dbReference type="VEuPathDB" id="VectorBase:SSCA005243"/>
<dbReference type="Pfam" id="PF14792">
    <property type="entry name" value="DNA_pol_B_palm"/>
    <property type="match status" value="1"/>
</dbReference>
<feature type="domain" description="DNA-directed DNA polymerase X" evidence="21">
    <location>
        <begin position="4"/>
        <end position="358"/>
    </location>
</feature>
<feature type="compositionally biased region" description="Basic residues" evidence="20">
    <location>
        <begin position="819"/>
        <end position="851"/>
    </location>
</feature>
<evidence type="ECO:0000256" key="7">
    <source>
        <dbReference type="ARBA" id="ARBA00015959"/>
    </source>
</evidence>
<dbReference type="InterPro" id="IPR004839">
    <property type="entry name" value="Aminotransferase_I/II_large"/>
</dbReference>
<dbReference type="PANTHER" id="PTHR45744:SF2">
    <property type="entry name" value="TYROSINE AMINOTRANSFERASE"/>
    <property type="match status" value="1"/>
</dbReference>
<evidence type="ECO:0000256" key="11">
    <source>
        <dbReference type="ARBA" id="ARBA00022763"/>
    </source>
</evidence>
<evidence type="ECO:0000256" key="3">
    <source>
        <dbReference type="ARBA" id="ARBA00007441"/>
    </source>
</evidence>
<feature type="compositionally biased region" description="Basic and acidic residues" evidence="20">
    <location>
        <begin position="81"/>
        <end position="133"/>
    </location>
</feature>
<evidence type="ECO:0000256" key="2">
    <source>
        <dbReference type="ARBA" id="ARBA00005203"/>
    </source>
</evidence>
<keyword evidence="16" id="KW-0585">Phenylalanine catabolism</keyword>
<dbReference type="EC" id="2.6.1.5" evidence="6"/>
<keyword evidence="9" id="KW-0237">DNA synthesis</keyword>
<dbReference type="InterPro" id="IPR015422">
    <property type="entry name" value="PyrdxlP-dep_Trfase_small"/>
</dbReference>
<evidence type="ECO:0000313" key="23">
    <source>
        <dbReference type="Proteomes" id="UP000616769"/>
    </source>
</evidence>
<dbReference type="AlphaFoldDB" id="A0A132AEK2"/>
<dbReference type="Gene3D" id="3.40.640.10">
    <property type="entry name" value="Type I PLP-dependent aspartate aminotransferase-like (Major domain)"/>
    <property type="match status" value="1"/>
</dbReference>
<comment type="cofactor">
    <cofactor evidence="1">
        <name>pyridoxal 5'-phosphate</name>
        <dbReference type="ChEBI" id="CHEBI:597326"/>
    </cofactor>
</comment>